<keyword evidence="3" id="KW-1185">Reference proteome</keyword>
<dbReference type="GO" id="GO:0016020">
    <property type="term" value="C:membrane"/>
    <property type="evidence" value="ECO:0007669"/>
    <property type="project" value="InterPro"/>
</dbReference>
<evidence type="ECO:0000256" key="2">
    <source>
        <dbReference type="ARBA" id="ARBA00023134"/>
    </source>
</evidence>
<dbReference type="AlphaFoldDB" id="A0A6P7U581"/>
<dbReference type="SMART" id="SM00173">
    <property type="entry name" value="RAS"/>
    <property type="match status" value="1"/>
</dbReference>
<dbReference type="PROSITE" id="PS51421">
    <property type="entry name" value="RAS"/>
    <property type="match status" value="1"/>
</dbReference>
<dbReference type="InterPro" id="IPR005225">
    <property type="entry name" value="Small_GTP-bd"/>
</dbReference>
<dbReference type="PROSITE" id="PS51419">
    <property type="entry name" value="RAB"/>
    <property type="match status" value="1"/>
</dbReference>
<reference evidence="4" key="1">
    <citation type="submission" date="2025-08" db="UniProtKB">
        <authorList>
            <consortium name="RefSeq"/>
        </authorList>
    </citation>
    <scope>IDENTIFICATION</scope>
</reference>
<dbReference type="InterPro" id="IPR027417">
    <property type="entry name" value="P-loop_NTPase"/>
</dbReference>
<accession>A0A6P7U581</accession>
<dbReference type="PRINTS" id="PR00449">
    <property type="entry name" value="RASTRNSFRMNG"/>
</dbReference>
<dbReference type="InterPro" id="IPR020849">
    <property type="entry name" value="Small_GTPase_Ras-type"/>
</dbReference>
<dbReference type="SMART" id="SM00175">
    <property type="entry name" value="RAB"/>
    <property type="match status" value="1"/>
</dbReference>
<dbReference type="NCBIfam" id="TIGR00231">
    <property type="entry name" value="small_GTP"/>
    <property type="match status" value="1"/>
</dbReference>
<dbReference type="Gene3D" id="3.40.50.300">
    <property type="entry name" value="P-loop containing nucleotide triphosphate hydrolases"/>
    <property type="match status" value="1"/>
</dbReference>
<organism evidence="3 4">
    <name type="scientific">Octopus sinensis</name>
    <name type="common">East Asian common octopus</name>
    <dbReference type="NCBI Taxonomy" id="2607531"/>
    <lineage>
        <taxon>Eukaryota</taxon>
        <taxon>Metazoa</taxon>
        <taxon>Spiralia</taxon>
        <taxon>Lophotrochozoa</taxon>
        <taxon>Mollusca</taxon>
        <taxon>Cephalopoda</taxon>
        <taxon>Coleoidea</taxon>
        <taxon>Octopodiformes</taxon>
        <taxon>Octopoda</taxon>
        <taxon>Incirrata</taxon>
        <taxon>Octopodidae</taxon>
        <taxon>Octopus</taxon>
    </lineage>
</organism>
<keyword evidence="1" id="KW-0547">Nucleotide-binding</keyword>
<keyword evidence="2" id="KW-0342">GTP-binding</keyword>
<evidence type="ECO:0000256" key="1">
    <source>
        <dbReference type="ARBA" id="ARBA00022741"/>
    </source>
</evidence>
<dbReference type="SUPFAM" id="SSF52540">
    <property type="entry name" value="P-loop containing nucleoside triphosphate hydrolases"/>
    <property type="match status" value="1"/>
</dbReference>
<dbReference type="KEGG" id="osn:115230002"/>
<dbReference type="Pfam" id="PF00071">
    <property type="entry name" value="Ras"/>
    <property type="match status" value="1"/>
</dbReference>
<name>A0A6P7U581_9MOLL</name>
<proteinExistence type="predicted"/>
<evidence type="ECO:0000313" key="4">
    <source>
        <dbReference type="RefSeq" id="XP_029656111.1"/>
    </source>
</evidence>
<dbReference type="RefSeq" id="XP_029656111.1">
    <property type="nucleotide sequence ID" value="XM_029800251.1"/>
</dbReference>
<dbReference type="InterPro" id="IPR001806">
    <property type="entry name" value="Small_GTPase"/>
</dbReference>
<evidence type="ECO:0000313" key="3">
    <source>
        <dbReference type="Proteomes" id="UP000515154"/>
    </source>
</evidence>
<dbReference type="Proteomes" id="UP000515154">
    <property type="component" value="Unplaced"/>
</dbReference>
<gene>
    <name evidence="4" type="primary">LOC115230002</name>
</gene>
<dbReference type="GO" id="GO:0003924">
    <property type="term" value="F:GTPase activity"/>
    <property type="evidence" value="ECO:0007669"/>
    <property type="project" value="InterPro"/>
</dbReference>
<protein>
    <submittedName>
        <fullName evidence="4">Ras-related protein Rap-2a-like</fullName>
    </submittedName>
</protein>
<dbReference type="GO" id="GO:0007165">
    <property type="term" value="P:signal transduction"/>
    <property type="evidence" value="ECO:0007669"/>
    <property type="project" value="InterPro"/>
</dbReference>
<dbReference type="GO" id="GO:0005525">
    <property type="term" value="F:GTP binding"/>
    <property type="evidence" value="ECO:0007669"/>
    <property type="project" value="UniProtKB-KW"/>
</dbReference>
<sequence length="217" mass="25314">MSIITETRVQYKKPDICGFDKIKQTIILIEVSITSQNSLQEVEIEKFHEYDMTYWQMNCQYFMMQVKTIPVGLKWDGVVSKCFTYYMDKITIEKTTKVTSNFLLKRTLEIIDNRECCLEILDTAGTEQFYSVYEMYMRKGDGFLLVYSLAEPQTFEWAQSLYSRIQQYHSPKTMPVVIVGNKCDLKSSWKIPDTLNVPVFETSAKTAQNVDRVDLAC</sequence>
<dbReference type="PANTHER" id="PTHR24070">
    <property type="entry name" value="RAS, DI-RAS, AND RHEB FAMILY MEMBERS OF SMALL GTPASE SUPERFAMILY"/>
    <property type="match status" value="1"/>
</dbReference>